<name>A0A1I4FQG4_9RHOB</name>
<sequence length="182" mass="19035">MTDPLSGLPPSVMDAVRAHRGRSRNVGIVMIAVGVLAILFPLVFSVVAKVALGWVFLITGAVLLWHAVQSRGWRSGLLAGVIALMHLALGVYLAFFALTGLVGLTLLLGAVFLMQGVAEGMIAIQHRPEKGWGWLAVNGIVTLALGFLLIAGLPGTALWAVGVMLGVNFVSTGIAMMALSRV</sequence>
<protein>
    <submittedName>
        <fullName evidence="2">Uncharacterized membrane protein HdeD, DUF308 family</fullName>
    </submittedName>
</protein>
<dbReference type="OrthoDB" id="9815400at2"/>
<proteinExistence type="predicted"/>
<organism evidence="2 3">
    <name type="scientific">Loktanella salsilacus</name>
    <dbReference type="NCBI Taxonomy" id="195913"/>
    <lineage>
        <taxon>Bacteria</taxon>
        <taxon>Pseudomonadati</taxon>
        <taxon>Pseudomonadota</taxon>
        <taxon>Alphaproteobacteria</taxon>
        <taxon>Rhodobacterales</taxon>
        <taxon>Roseobacteraceae</taxon>
        <taxon>Loktanella</taxon>
    </lineage>
</organism>
<accession>A0A1I4FQG4</accession>
<keyword evidence="1" id="KW-1133">Transmembrane helix</keyword>
<evidence type="ECO:0000313" key="2">
    <source>
        <dbReference type="EMBL" id="SFL20148.1"/>
    </source>
</evidence>
<dbReference type="EMBL" id="FOTF01000010">
    <property type="protein sequence ID" value="SFL20148.1"/>
    <property type="molecule type" value="Genomic_DNA"/>
</dbReference>
<feature type="transmembrane region" description="Helical" evidence="1">
    <location>
        <begin position="26"/>
        <end position="44"/>
    </location>
</feature>
<dbReference type="AlphaFoldDB" id="A0A1I4FQG4"/>
<feature type="transmembrane region" description="Helical" evidence="1">
    <location>
        <begin position="131"/>
        <end position="151"/>
    </location>
</feature>
<gene>
    <name evidence="2" type="ORF">SAMN04488004_11052</name>
</gene>
<feature type="transmembrane region" description="Helical" evidence="1">
    <location>
        <begin position="75"/>
        <end position="95"/>
    </location>
</feature>
<feature type="transmembrane region" description="Helical" evidence="1">
    <location>
        <begin position="101"/>
        <end position="124"/>
    </location>
</feature>
<dbReference type="Proteomes" id="UP000199550">
    <property type="component" value="Unassembled WGS sequence"/>
</dbReference>
<evidence type="ECO:0000256" key="1">
    <source>
        <dbReference type="SAM" id="Phobius"/>
    </source>
</evidence>
<keyword evidence="1" id="KW-0472">Membrane</keyword>
<dbReference type="STRING" id="195913.SAMN04488004_11052"/>
<dbReference type="InterPro" id="IPR005325">
    <property type="entry name" value="DUF308_memb"/>
</dbReference>
<feature type="transmembrane region" description="Helical" evidence="1">
    <location>
        <begin position="50"/>
        <end position="68"/>
    </location>
</feature>
<dbReference type="PANTHER" id="PTHR34989">
    <property type="entry name" value="PROTEIN HDED"/>
    <property type="match status" value="1"/>
</dbReference>
<feature type="transmembrane region" description="Helical" evidence="1">
    <location>
        <begin position="157"/>
        <end position="179"/>
    </location>
</feature>
<reference evidence="2 3" key="1">
    <citation type="submission" date="2016-10" db="EMBL/GenBank/DDBJ databases">
        <authorList>
            <person name="de Groot N.N."/>
        </authorList>
    </citation>
    <scope>NUCLEOTIDE SEQUENCE [LARGE SCALE GENOMIC DNA]</scope>
    <source>
        <strain evidence="2 3">DSM 16199</strain>
    </source>
</reference>
<dbReference type="InterPro" id="IPR052712">
    <property type="entry name" value="Acid_resist_chaperone_HdeD"/>
</dbReference>
<dbReference type="GO" id="GO:0005886">
    <property type="term" value="C:plasma membrane"/>
    <property type="evidence" value="ECO:0007669"/>
    <property type="project" value="TreeGrafter"/>
</dbReference>
<evidence type="ECO:0000313" key="3">
    <source>
        <dbReference type="Proteomes" id="UP000199550"/>
    </source>
</evidence>
<dbReference type="PANTHER" id="PTHR34989:SF1">
    <property type="entry name" value="PROTEIN HDED"/>
    <property type="match status" value="1"/>
</dbReference>
<dbReference type="Pfam" id="PF03729">
    <property type="entry name" value="DUF308"/>
    <property type="match status" value="1"/>
</dbReference>
<dbReference type="RefSeq" id="WP_090189219.1">
    <property type="nucleotide sequence ID" value="NZ_FOTF01000010.1"/>
</dbReference>
<keyword evidence="3" id="KW-1185">Reference proteome</keyword>
<keyword evidence="1" id="KW-0812">Transmembrane</keyword>